<keyword evidence="3" id="KW-1185">Reference proteome</keyword>
<feature type="transmembrane region" description="Helical" evidence="1">
    <location>
        <begin position="105"/>
        <end position="122"/>
    </location>
</feature>
<organism evidence="2 3">
    <name type="scientific">Ferviditalea candida</name>
    <dbReference type="NCBI Taxonomy" id="3108399"/>
    <lineage>
        <taxon>Bacteria</taxon>
        <taxon>Bacillati</taxon>
        <taxon>Bacillota</taxon>
        <taxon>Bacilli</taxon>
        <taxon>Bacillales</taxon>
        <taxon>Paenibacillaceae</taxon>
        <taxon>Ferviditalea</taxon>
    </lineage>
</organism>
<keyword evidence="1" id="KW-1133">Transmembrane helix</keyword>
<keyword evidence="1" id="KW-0472">Membrane</keyword>
<feature type="transmembrane region" description="Helical" evidence="1">
    <location>
        <begin position="80"/>
        <end position="99"/>
    </location>
</feature>
<dbReference type="RefSeq" id="WP_371754275.1">
    <property type="nucleotide sequence ID" value="NZ_JAYJLD010000014.1"/>
</dbReference>
<evidence type="ECO:0008006" key="4">
    <source>
        <dbReference type="Google" id="ProtNLM"/>
    </source>
</evidence>
<gene>
    <name evidence="2" type="ORF">VF724_10815</name>
</gene>
<dbReference type="EMBL" id="JAYJLD010000014">
    <property type="protein sequence ID" value="MEB3102154.1"/>
    <property type="molecule type" value="Genomic_DNA"/>
</dbReference>
<proteinExistence type="predicted"/>
<comment type="caution">
    <text evidence="2">The sequence shown here is derived from an EMBL/GenBank/DDBJ whole genome shotgun (WGS) entry which is preliminary data.</text>
</comment>
<evidence type="ECO:0000256" key="1">
    <source>
        <dbReference type="SAM" id="Phobius"/>
    </source>
</evidence>
<name>A0ABU5ZI22_9BACL</name>
<protein>
    <recommendedName>
        <fullName evidence="4">Type II secretion system protein GspF domain-containing protein</fullName>
    </recommendedName>
</protein>
<evidence type="ECO:0000313" key="2">
    <source>
        <dbReference type="EMBL" id="MEB3102154.1"/>
    </source>
</evidence>
<dbReference type="Proteomes" id="UP001310386">
    <property type="component" value="Unassembled WGS sequence"/>
</dbReference>
<accession>A0ABU5ZI22</accession>
<feature type="transmembrane region" description="Helical" evidence="1">
    <location>
        <begin position="251"/>
        <end position="268"/>
    </location>
</feature>
<sequence>MIAVAKAALLLLLLILFYLFIRLMLLSLISRQSIRGRLSYQRNRKYLQRLAAGFPLLRRIHGHVKILNVSVGKSGGTQAFFVWTAMLSLSGIILGTLFFDGFRGVVSVALMLGGLPYLFLRIRLFNLQMQTRLELLPALEVFYHSYVLSENKNIRSVLKDSLKGNRLRYPMKPIMEQLYRNLMIGKEYEDGLHIFEVALGSLWGGYFSGILRVGLEEGVDVSENLRELIEDMRRAQRTDQIDRNRLLEIRMANFTPIVFLSVFMLINFKLNFQQAYHYYVVDATGREMLLDAFVLIFVSFLVGIYLSVRRI</sequence>
<reference evidence="2" key="1">
    <citation type="submission" date="2023-12" db="EMBL/GenBank/DDBJ databases">
        <title>Fervidustalea candida gen. nov., sp. nov., a novel member of the family Paenibacillaceae isolated from a geothermal area.</title>
        <authorList>
            <person name="Li W.-J."/>
            <person name="Jiao J.-Y."/>
            <person name="Chen Y."/>
        </authorList>
    </citation>
    <scope>NUCLEOTIDE SEQUENCE</scope>
    <source>
        <strain evidence="2">SYSU GA230002</strain>
    </source>
</reference>
<feature type="transmembrane region" description="Helical" evidence="1">
    <location>
        <begin position="6"/>
        <end position="29"/>
    </location>
</feature>
<keyword evidence="1" id="KW-0812">Transmembrane</keyword>
<feature type="transmembrane region" description="Helical" evidence="1">
    <location>
        <begin position="288"/>
        <end position="308"/>
    </location>
</feature>
<evidence type="ECO:0000313" key="3">
    <source>
        <dbReference type="Proteomes" id="UP001310386"/>
    </source>
</evidence>